<dbReference type="Pfam" id="PF17830">
    <property type="entry name" value="STI1-HOP_DP"/>
    <property type="match status" value="1"/>
</dbReference>
<dbReference type="PROSITE" id="PS50005">
    <property type="entry name" value="TPR"/>
    <property type="match status" value="1"/>
</dbReference>
<feature type="compositionally biased region" description="Gly residues" evidence="6">
    <location>
        <begin position="279"/>
        <end position="316"/>
    </location>
</feature>
<feature type="region of interest" description="Disordered" evidence="6">
    <location>
        <begin position="42"/>
        <end position="96"/>
    </location>
</feature>
<dbReference type="FunFam" id="6.10.250.3420:FF:000001">
    <property type="entry name" value="Hsc70-interacting protein-like protein"/>
    <property type="match status" value="1"/>
</dbReference>
<dbReference type="GO" id="GO:0046983">
    <property type="term" value="F:protein dimerization activity"/>
    <property type="evidence" value="ECO:0007669"/>
    <property type="project" value="InterPro"/>
</dbReference>
<reference evidence="7" key="1">
    <citation type="submission" date="2022-03" db="EMBL/GenBank/DDBJ databases">
        <authorList>
            <person name="Martin C."/>
        </authorList>
    </citation>
    <scope>NUCLEOTIDE SEQUENCE</scope>
</reference>
<dbReference type="AlphaFoldDB" id="A0A8J1TEU1"/>
<organism evidence="7 8">
    <name type="scientific">Owenia fusiformis</name>
    <name type="common">Polychaete worm</name>
    <dbReference type="NCBI Taxonomy" id="6347"/>
    <lineage>
        <taxon>Eukaryota</taxon>
        <taxon>Metazoa</taxon>
        <taxon>Spiralia</taxon>
        <taxon>Lophotrochozoa</taxon>
        <taxon>Annelida</taxon>
        <taxon>Polychaeta</taxon>
        <taxon>Sedentaria</taxon>
        <taxon>Canalipalpata</taxon>
        <taxon>Sabellida</taxon>
        <taxon>Oweniida</taxon>
        <taxon>Oweniidae</taxon>
        <taxon>Owenia</taxon>
    </lineage>
</organism>
<evidence type="ECO:0000256" key="5">
    <source>
        <dbReference type="ARBA" id="ARBA00064040"/>
    </source>
</evidence>
<dbReference type="FunFam" id="1.25.40.10:FF:000112">
    <property type="entry name" value="FAM10 family protein"/>
    <property type="match status" value="1"/>
</dbReference>
<dbReference type="InterPro" id="IPR006636">
    <property type="entry name" value="STI1_HS-bd"/>
</dbReference>
<dbReference type="EMBL" id="CAIIXF020000002">
    <property type="protein sequence ID" value="CAH1776309.1"/>
    <property type="molecule type" value="Genomic_DNA"/>
</dbReference>
<feature type="compositionally biased region" description="Basic and acidic residues" evidence="6">
    <location>
        <begin position="239"/>
        <end position="275"/>
    </location>
</feature>
<dbReference type="Proteomes" id="UP000749559">
    <property type="component" value="Unassembled WGS sequence"/>
</dbReference>
<dbReference type="InterPro" id="IPR019734">
    <property type="entry name" value="TPR_rpt"/>
</dbReference>
<keyword evidence="3" id="KW-0802">TPR repeat</keyword>
<dbReference type="SMART" id="SM00028">
    <property type="entry name" value="TPR"/>
    <property type="match status" value="3"/>
</dbReference>
<dbReference type="Pfam" id="PF18253">
    <property type="entry name" value="HipN"/>
    <property type="match status" value="1"/>
</dbReference>
<dbReference type="CDD" id="cd14438">
    <property type="entry name" value="Hip_N"/>
    <property type="match status" value="1"/>
</dbReference>
<dbReference type="PANTHER" id="PTHR45883">
    <property type="entry name" value="HSC70-INTERACTING PROTEIN"/>
    <property type="match status" value="1"/>
</dbReference>
<feature type="compositionally biased region" description="Acidic residues" evidence="6">
    <location>
        <begin position="71"/>
        <end position="96"/>
    </location>
</feature>
<dbReference type="Gene3D" id="1.10.260.100">
    <property type="match status" value="1"/>
</dbReference>
<dbReference type="PANTHER" id="PTHR45883:SF2">
    <property type="entry name" value="HSC70-INTERACTING PROTEIN"/>
    <property type="match status" value="1"/>
</dbReference>
<dbReference type="Gene3D" id="1.25.40.10">
    <property type="entry name" value="Tetratricopeptide repeat domain"/>
    <property type="match status" value="1"/>
</dbReference>
<evidence type="ECO:0000256" key="2">
    <source>
        <dbReference type="ARBA" id="ARBA00022737"/>
    </source>
</evidence>
<protein>
    <submittedName>
        <fullName evidence="7">Uncharacterized protein</fullName>
    </submittedName>
</protein>
<feature type="compositionally biased region" description="Pro residues" evidence="6">
    <location>
        <begin position="51"/>
        <end position="64"/>
    </location>
</feature>
<feature type="region of interest" description="Disordered" evidence="6">
    <location>
        <begin position="225"/>
        <end position="316"/>
    </location>
</feature>
<evidence type="ECO:0000256" key="4">
    <source>
        <dbReference type="ARBA" id="ARBA00037033"/>
    </source>
</evidence>
<dbReference type="InterPro" id="IPR011990">
    <property type="entry name" value="TPR-like_helical_dom_sf"/>
</dbReference>
<evidence type="ECO:0000313" key="8">
    <source>
        <dbReference type="Proteomes" id="UP000749559"/>
    </source>
</evidence>
<dbReference type="InterPro" id="IPR034649">
    <property type="entry name" value="Hip_N"/>
</dbReference>
<evidence type="ECO:0000256" key="6">
    <source>
        <dbReference type="SAM" id="MobiDB-lite"/>
    </source>
</evidence>
<feature type="region of interest" description="Disordered" evidence="6">
    <location>
        <begin position="383"/>
        <end position="403"/>
    </location>
</feature>
<keyword evidence="2" id="KW-0677">Repeat</keyword>
<evidence type="ECO:0000256" key="3">
    <source>
        <dbReference type="ARBA" id="ARBA00022803"/>
    </source>
</evidence>
<dbReference type="GO" id="GO:1902494">
    <property type="term" value="C:catalytic complex"/>
    <property type="evidence" value="ECO:0007669"/>
    <property type="project" value="UniProtKB-ARBA"/>
</dbReference>
<evidence type="ECO:0000313" key="7">
    <source>
        <dbReference type="EMBL" id="CAH1776309.1"/>
    </source>
</evidence>
<sequence length="403" mass="43760">MDQAQLTLLKGFTELCKKNPSILHLPQLAFFKEWIESLGAEVPAPNTSFDAPPPTEEQPKPAPAPKREPTPEPESEESDIDIDNEGVIEGDTDVNQEMGDENLEVTDEMMEQSAAKRGEAMEAVSDGRLEDAIGLFTEAIKLNPHSGLLYAKRASVFIRLQKPNAAIRDCDKAILLNPDSAPPHKWKGKANRLLGKWEEAAKDLSKACQLDYDDDANEMLKEIMPRAKKIQEHKRKQERRREDKELRERKERIRKAQEENDRARKEADEREKAEAEAGGMPGGFPGGFPGGMPGGFPGGMPGGAPGGFHGGAEGAGAGGMPGGLDFSQLLSDPDILQAFQDPEVAAAFADISKNPANMAKYKDQPKIQEFMQKLMGKFGGGGGGGGFPGCPAFGKDQEEPQVD</sequence>
<comment type="function">
    <text evidence="4">One HIP oligomer binds the ATPase domains of at least two HSC70 molecules dependent on activation of the HSC70 ATPase by HSP40. Stabilizes the ADP state of HSC70 that has a high affinity for substrate protein. Through its own chaperone activity, it may contribute to the interaction of HSC70 with various target proteins.</text>
</comment>
<proteinExistence type="inferred from homology"/>
<evidence type="ECO:0000256" key="1">
    <source>
        <dbReference type="ARBA" id="ARBA00009015"/>
    </source>
</evidence>
<comment type="subunit">
    <text evidence="5">Homotetramer. Interacts with Hsc70 as well as DNAJ homologs and Hsp90.</text>
</comment>
<keyword evidence="8" id="KW-1185">Reference proteome</keyword>
<comment type="caution">
    <text evidence="7">The sequence shown here is derived from an EMBL/GenBank/DDBJ whole genome shotgun (WGS) entry which is preliminary data.</text>
</comment>
<gene>
    <name evidence="7" type="ORF">OFUS_LOCUS3494</name>
</gene>
<dbReference type="OrthoDB" id="533763at2759"/>
<dbReference type="GO" id="GO:0005634">
    <property type="term" value="C:nucleus"/>
    <property type="evidence" value="ECO:0007669"/>
    <property type="project" value="UniProtKB-ARBA"/>
</dbReference>
<name>A0A8J1TEU1_OWEFU</name>
<dbReference type="SMART" id="SM00727">
    <property type="entry name" value="STI1"/>
    <property type="match status" value="1"/>
</dbReference>
<accession>A0A8J1TEU1</accession>
<feature type="compositionally biased region" description="Basic residues" evidence="6">
    <location>
        <begin position="226"/>
        <end position="238"/>
    </location>
</feature>
<dbReference type="Gene3D" id="6.10.250.3420">
    <property type="match status" value="1"/>
</dbReference>
<dbReference type="SUPFAM" id="SSF48452">
    <property type="entry name" value="TPR-like"/>
    <property type="match status" value="1"/>
</dbReference>
<dbReference type="InterPro" id="IPR041243">
    <property type="entry name" value="STI1/HOP_DP"/>
</dbReference>
<comment type="similarity">
    <text evidence="1">Belongs to the FAM10 family.</text>
</comment>
<dbReference type="GO" id="GO:0030544">
    <property type="term" value="F:Hsp70 protein binding"/>
    <property type="evidence" value="ECO:0007669"/>
    <property type="project" value="TreeGrafter"/>
</dbReference>